<evidence type="ECO:0000313" key="7">
    <source>
        <dbReference type="EMBL" id="GGE07136.1"/>
    </source>
</evidence>
<keyword evidence="2 5" id="KW-0540">Nuclease</keyword>
<dbReference type="EC" id="3.1.-.-" evidence="5"/>
<keyword evidence="5" id="KW-0460">Magnesium</keyword>
<keyword evidence="1 5" id="KW-1277">Toxin-antitoxin system</keyword>
<evidence type="ECO:0000259" key="6">
    <source>
        <dbReference type="Pfam" id="PF01850"/>
    </source>
</evidence>
<protein>
    <recommendedName>
        <fullName evidence="5">Ribonuclease VapC</fullName>
        <shortName evidence="5">RNase VapC</shortName>
        <ecNumber evidence="5">3.1.-.-</ecNumber>
    </recommendedName>
    <alternativeName>
        <fullName evidence="5">Toxin VapC</fullName>
    </alternativeName>
</protein>
<comment type="function">
    <text evidence="5">Toxic component of a toxin-antitoxin (TA) system. An RNase.</text>
</comment>
<dbReference type="GO" id="GO:0090729">
    <property type="term" value="F:toxin activity"/>
    <property type="evidence" value="ECO:0007669"/>
    <property type="project" value="UniProtKB-KW"/>
</dbReference>
<dbReference type="AlphaFoldDB" id="A0A916ZP20"/>
<dbReference type="SUPFAM" id="SSF88723">
    <property type="entry name" value="PIN domain-like"/>
    <property type="match status" value="1"/>
</dbReference>
<accession>A0A916ZP20</accession>
<keyword evidence="8" id="KW-1185">Reference proteome</keyword>
<dbReference type="HAMAP" id="MF_00265">
    <property type="entry name" value="VapC_Nob1"/>
    <property type="match status" value="1"/>
</dbReference>
<evidence type="ECO:0000256" key="5">
    <source>
        <dbReference type="HAMAP-Rule" id="MF_00265"/>
    </source>
</evidence>
<evidence type="ECO:0000256" key="1">
    <source>
        <dbReference type="ARBA" id="ARBA00022649"/>
    </source>
</evidence>
<feature type="domain" description="PIN" evidence="6">
    <location>
        <begin position="1"/>
        <end position="110"/>
    </location>
</feature>
<keyword evidence="3 5" id="KW-0479">Metal-binding</keyword>
<organism evidence="7 8">
    <name type="scientific">Aureimonas endophytica</name>
    <dbReference type="NCBI Taxonomy" id="2027858"/>
    <lineage>
        <taxon>Bacteria</taxon>
        <taxon>Pseudomonadati</taxon>
        <taxon>Pseudomonadota</taxon>
        <taxon>Alphaproteobacteria</taxon>
        <taxon>Hyphomicrobiales</taxon>
        <taxon>Aurantimonadaceae</taxon>
        <taxon>Aureimonas</taxon>
    </lineage>
</organism>
<name>A0A916ZP20_9HYPH</name>
<evidence type="ECO:0000256" key="2">
    <source>
        <dbReference type="ARBA" id="ARBA00022722"/>
    </source>
</evidence>
<dbReference type="RefSeq" id="WP_188909434.1">
    <property type="nucleotide sequence ID" value="NZ_BMIQ01000004.1"/>
</dbReference>
<dbReference type="Proteomes" id="UP000644699">
    <property type="component" value="Unassembled WGS sequence"/>
</dbReference>
<evidence type="ECO:0000256" key="3">
    <source>
        <dbReference type="ARBA" id="ARBA00022723"/>
    </source>
</evidence>
<comment type="similarity">
    <text evidence="5">Belongs to the PINc/VapC protein family.</text>
</comment>
<evidence type="ECO:0000256" key="4">
    <source>
        <dbReference type="ARBA" id="ARBA00022801"/>
    </source>
</evidence>
<keyword evidence="4 5" id="KW-0378">Hydrolase</keyword>
<reference evidence="7" key="1">
    <citation type="journal article" date="2014" name="Int. J. Syst. Evol. Microbiol.">
        <title>Complete genome sequence of Corynebacterium casei LMG S-19264T (=DSM 44701T), isolated from a smear-ripened cheese.</title>
        <authorList>
            <consortium name="US DOE Joint Genome Institute (JGI-PGF)"/>
            <person name="Walter F."/>
            <person name="Albersmeier A."/>
            <person name="Kalinowski J."/>
            <person name="Ruckert C."/>
        </authorList>
    </citation>
    <scope>NUCLEOTIDE SEQUENCE</scope>
    <source>
        <strain evidence="7">CGMCC 1.15367</strain>
    </source>
</reference>
<sequence length="124" mass="13015">MLVDASALVALLTDEDKAVRLAARLQASPQRMVLPQAVVEAVARIAAERRLDAEAVGALVQRFLDRMAIRTVALPAQLTGAAATAMARHGLSPADALAYAGARYYRLVLLHDSPALAASDLEAG</sequence>
<dbReference type="Pfam" id="PF01850">
    <property type="entry name" value="PIN"/>
    <property type="match status" value="1"/>
</dbReference>
<dbReference type="GO" id="GO:0004540">
    <property type="term" value="F:RNA nuclease activity"/>
    <property type="evidence" value="ECO:0007669"/>
    <property type="project" value="InterPro"/>
</dbReference>
<gene>
    <name evidence="5" type="primary">vapC</name>
    <name evidence="7" type="ORF">GCM10011390_27730</name>
</gene>
<dbReference type="GO" id="GO:0016787">
    <property type="term" value="F:hydrolase activity"/>
    <property type="evidence" value="ECO:0007669"/>
    <property type="project" value="UniProtKB-KW"/>
</dbReference>
<comment type="cofactor">
    <cofactor evidence="5">
        <name>Mg(2+)</name>
        <dbReference type="ChEBI" id="CHEBI:18420"/>
    </cofactor>
</comment>
<dbReference type="InterPro" id="IPR029060">
    <property type="entry name" value="PIN-like_dom_sf"/>
</dbReference>
<dbReference type="InterPro" id="IPR002716">
    <property type="entry name" value="PIN_dom"/>
</dbReference>
<dbReference type="Gene3D" id="3.40.50.1010">
    <property type="entry name" value="5'-nuclease"/>
    <property type="match status" value="1"/>
</dbReference>
<dbReference type="CDD" id="cd09871">
    <property type="entry name" value="PIN_MtVapC28-VapC30-like"/>
    <property type="match status" value="1"/>
</dbReference>
<feature type="binding site" evidence="5">
    <location>
        <position position="95"/>
    </location>
    <ligand>
        <name>Mg(2+)</name>
        <dbReference type="ChEBI" id="CHEBI:18420"/>
    </ligand>
</feature>
<keyword evidence="5" id="KW-0800">Toxin</keyword>
<proteinExistence type="inferred from homology"/>
<dbReference type="EMBL" id="BMIQ01000004">
    <property type="protein sequence ID" value="GGE07136.1"/>
    <property type="molecule type" value="Genomic_DNA"/>
</dbReference>
<feature type="binding site" evidence="5">
    <location>
        <position position="4"/>
    </location>
    <ligand>
        <name>Mg(2+)</name>
        <dbReference type="ChEBI" id="CHEBI:18420"/>
    </ligand>
</feature>
<reference evidence="7" key="2">
    <citation type="submission" date="2020-09" db="EMBL/GenBank/DDBJ databases">
        <authorList>
            <person name="Sun Q."/>
            <person name="Zhou Y."/>
        </authorList>
    </citation>
    <scope>NUCLEOTIDE SEQUENCE</scope>
    <source>
        <strain evidence="7">CGMCC 1.15367</strain>
    </source>
</reference>
<evidence type="ECO:0000313" key="8">
    <source>
        <dbReference type="Proteomes" id="UP000644699"/>
    </source>
</evidence>
<dbReference type="GO" id="GO:0000287">
    <property type="term" value="F:magnesium ion binding"/>
    <property type="evidence" value="ECO:0007669"/>
    <property type="project" value="UniProtKB-UniRule"/>
</dbReference>
<comment type="caution">
    <text evidence="7">The sequence shown here is derived from an EMBL/GenBank/DDBJ whole genome shotgun (WGS) entry which is preliminary data.</text>
</comment>
<dbReference type="InterPro" id="IPR022907">
    <property type="entry name" value="VapC_family"/>
</dbReference>